<name>A0A7J6LI20_PEROL</name>
<evidence type="ECO:0000313" key="4">
    <source>
        <dbReference type="Proteomes" id="UP000570595"/>
    </source>
</evidence>
<gene>
    <name evidence="3" type="ORF">FOZ61_005128</name>
</gene>
<dbReference type="PROSITE" id="PS51257">
    <property type="entry name" value="PROKAR_LIPOPROTEIN"/>
    <property type="match status" value="1"/>
</dbReference>
<dbReference type="AlphaFoldDB" id="A0A7J6LI20"/>
<proteinExistence type="predicted"/>
<dbReference type="Proteomes" id="UP000570595">
    <property type="component" value="Unassembled WGS sequence"/>
</dbReference>
<feature type="signal peptide" evidence="2">
    <location>
        <begin position="1"/>
        <end position="23"/>
    </location>
</feature>
<sequence length="166" mass="19035">MIACRPLRLICVAFAVLLSTVSCLKSQQQQRKPDDLENGMTNPSQLEHRWAKPSEGRPDYTFVAYDPKKQDVVGEVSLSANVNVEKVRMSEEWKNRGAFTELLRQMLKNVQREKFRIKEAVHKALDNKIPDDFEELYKEAGFEIFDGDGYVEAAHDFTKSAQKVIV</sequence>
<feature type="region of interest" description="Disordered" evidence="1">
    <location>
        <begin position="28"/>
        <end position="54"/>
    </location>
</feature>
<feature type="chain" id="PRO_5029729075" evidence="2">
    <location>
        <begin position="24"/>
        <end position="166"/>
    </location>
</feature>
<dbReference type="OrthoDB" id="10406962at2759"/>
<organism evidence="3 4">
    <name type="scientific">Perkinsus olseni</name>
    <name type="common">Perkinsus atlanticus</name>
    <dbReference type="NCBI Taxonomy" id="32597"/>
    <lineage>
        <taxon>Eukaryota</taxon>
        <taxon>Sar</taxon>
        <taxon>Alveolata</taxon>
        <taxon>Perkinsozoa</taxon>
        <taxon>Perkinsea</taxon>
        <taxon>Perkinsida</taxon>
        <taxon>Perkinsidae</taxon>
        <taxon>Perkinsus</taxon>
    </lineage>
</organism>
<evidence type="ECO:0000313" key="3">
    <source>
        <dbReference type="EMBL" id="KAF4658929.1"/>
    </source>
</evidence>
<dbReference type="EMBL" id="JABAHT010000289">
    <property type="protein sequence ID" value="KAF4658929.1"/>
    <property type="molecule type" value="Genomic_DNA"/>
</dbReference>
<keyword evidence="2" id="KW-0732">Signal</keyword>
<comment type="caution">
    <text evidence="3">The sequence shown here is derived from an EMBL/GenBank/DDBJ whole genome shotgun (WGS) entry which is preliminary data.</text>
</comment>
<evidence type="ECO:0000256" key="1">
    <source>
        <dbReference type="SAM" id="MobiDB-lite"/>
    </source>
</evidence>
<reference evidence="3 4" key="1">
    <citation type="submission" date="2020-04" db="EMBL/GenBank/DDBJ databases">
        <title>Perkinsus olseni comparative genomics.</title>
        <authorList>
            <person name="Bogema D.R."/>
        </authorList>
    </citation>
    <scope>NUCLEOTIDE SEQUENCE [LARGE SCALE GENOMIC DNA]</scope>
    <source>
        <strain evidence="3">ATCC PRA-179</strain>
    </source>
</reference>
<protein>
    <submittedName>
        <fullName evidence="3">Uncharacterized protein</fullName>
    </submittedName>
</protein>
<accession>A0A7J6LI20</accession>
<evidence type="ECO:0000256" key="2">
    <source>
        <dbReference type="SAM" id="SignalP"/>
    </source>
</evidence>